<dbReference type="SUPFAM" id="SSF54285">
    <property type="entry name" value="MoaD/ThiS"/>
    <property type="match status" value="1"/>
</dbReference>
<keyword evidence="4" id="KW-1185">Reference proteome</keyword>
<dbReference type="NCBIfam" id="NF002490">
    <property type="entry name" value="PRK01777.1"/>
    <property type="match status" value="1"/>
</dbReference>
<proteinExistence type="inferred from homology"/>
<reference evidence="3 4" key="1">
    <citation type="submission" date="2016-11" db="EMBL/GenBank/DDBJ databases">
        <authorList>
            <person name="Jaros S."/>
            <person name="Januszkiewicz K."/>
            <person name="Wedrychowicz H."/>
        </authorList>
    </citation>
    <scope>NUCLEOTIDE SEQUENCE [LARGE SCALE GENOMIC DNA]</scope>
    <source>
        <strain evidence="3 4">DSM 17737</strain>
    </source>
</reference>
<organism evidence="3 4">
    <name type="scientific">Sulfurivirga caldicuralii</name>
    <dbReference type="NCBI Taxonomy" id="364032"/>
    <lineage>
        <taxon>Bacteria</taxon>
        <taxon>Pseudomonadati</taxon>
        <taxon>Pseudomonadota</taxon>
        <taxon>Gammaproteobacteria</taxon>
        <taxon>Thiotrichales</taxon>
        <taxon>Piscirickettsiaceae</taxon>
        <taxon>Sulfurivirga</taxon>
    </lineage>
</organism>
<dbReference type="PANTHER" id="PTHR37483:SF1">
    <property type="entry name" value="UPF0125 PROTEIN RATB"/>
    <property type="match status" value="1"/>
</dbReference>
<comment type="similarity">
    <text evidence="1 2">Belongs to the UPF0125 (RnfH) family.</text>
</comment>
<dbReference type="Pfam" id="PF03658">
    <property type="entry name" value="Ub-RnfH"/>
    <property type="match status" value="1"/>
</dbReference>
<name>A0A1N6GI75_9GAMM</name>
<accession>A0A1N6GI75</accession>
<evidence type="ECO:0000256" key="2">
    <source>
        <dbReference type="HAMAP-Rule" id="MF_00460"/>
    </source>
</evidence>
<dbReference type="HAMAP" id="MF_00460">
    <property type="entry name" value="UPF0125_RnfH"/>
    <property type="match status" value="1"/>
</dbReference>
<evidence type="ECO:0000313" key="3">
    <source>
        <dbReference type="EMBL" id="SIO07250.1"/>
    </source>
</evidence>
<evidence type="ECO:0000256" key="1">
    <source>
        <dbReference type="ARBA" id="ARBA00010645"/>
    </source>
</evidence>
<dbReference type="Gene3D" id="3.10.20.280">
    <property type="entry name" value="RnfH-like"/>
    <property type="match status" value="1"/>
</dbReference>
<dbReference type="EMBL" id="FSRE01000003">
    <property type="protein sequence ID" value="SIO07250.1"/>
    <property type="molecule type" value="Genomic_DNA"/>
</dbReference>
<dbReference type="InterPro" id="IPR005346">
    <property type="entry name" value="RnfH"/>
</dbReference>
<dbReference type="STRING" id="364032.SAMN05443662_1354"/>
<dbReference type="RefSeq" id="WP_074201622.1">
    <property type="nucleotide sequence ID" value="NZ_FSRE01000003.1"/>
</dbReference>
<dbReference type="InterPro" id="IPR016155">
    <property type="entry name" value="Mopterin_synth/thiamin_S_b"/>
</dbReference>
<protein>
    <recommendedName>
        <fullName evidence="2">UPF0125 protein SAMN05443662_1354</fullName>
    </recommendedName>
</protein>
<sequence length="103" mass="11983">MASEKSDNMITIEVAYALPEQQWLLEERVPEGTTVSEALERSLIHEYVPDLKIDKVGIWSKPVKLDQVLRDGDRIEIYRPLKVDPKARRRKEAQKKRETTATH</sequence>
<gene>
    <name evidence="3" type="ORF">SAMN05443662_1354</name>
</gene>
<dbReference type="AlphaFoldDB" id="A0A1N6GI75"/>
<dbReference type="OrthoDB" id="9796575at2"/>
<dbReference type="Proteomes" id="UP000198461">
    <property type="component" value="Unassembled WGS sequence"/>
</dbReference>
<evidence type="ECO:0000313" key="4">
    <source>
        <dbReference type="Proteomes" id="UP000198461"/>
    </source>
</evidence>
<dbReference type="InterPro" id="IPR037021">
    <property type="entry name" value="RnfH_sf"/>
</dbReference>
<dbReference type="PANTHER" id="PTHR37483">
    <property type="entry name" value="UPF0125 PROTEIN RATB"/>
    <property type="match status" value="1"/>
</dbReference>